<gene>
    <name evidence="9" type="ORF">H696_02317</name>
</gene>
<keyword evidence="3" id="KW-0498">Mitosis</keyword>
<dbReference type="Gene3D" id="1.25.40.10">
    <property type="entry name" value="Tetratricopeptide repeat domain"/>
    <property type="match status" value="1"/>
</dbReference>
<feature type="compositionally biased region" description="Low complexity" evidence="8">
    <location>
        <begin position="51"/>
        <end position="61"/>
    </location>
</feature>
<dbReference type="GO" id="GO:0045842">
    <property type="term" value="P:positive regulation of mitotic metaphase/anaphase transition"/>
    <property type="evidence" value="ECO:0007669"/>
    <property type="project" value="TreeGrafter"/>
</dbReference>
<dbReference type="GeneID" id="20527042"/>
<evidence type="ECO:0000256" key="4">
    <source>
        <dbReference type="ARBA" id="ARBA00022786"/>
    </source>
</evidence>
<dbReference type="AlphaFoldDB" id="A0A058ZAI1"/>
<feature type="repeat" description="TPR" evidence="7">
    <location>
        <begin position="751"/>
        <end position="784"/>
    </location>
</feature>
<sequence>MALPNDRPALTAATALTFSRDALRLHAAASAAFWAEKALALSKYEDACDQSLPSSSASASPPVGPNPHAAGGHPARDVDPSEHMMTTTPGRPIAAAMMTPAPGGKPDLGGSSSFSPQLSSMFEHSSALDAFSPRLSSSLLPEASDPAGGPSGMPEVGRTATAAAASIPQILQEYGLPCEAHCLPGLLGGLPGEAPWRALPATALALVSLADAHIAAGDHARAAGLLQSHLHQHSAFGTLSPLHWSACSSAGVLAGGSSPPGGSHADQTSSLALHPSVRYRLALCLFQQKSFTDVLDLYNPSLFPSSPVELTPLRAPVPFRPLLAQLQFLCGAAELALGRPDASRAHLLYALAIWPLCIEAVDALIGYGLTRREDDLRILRMVSLMAPLANLDRDFVTLYLRSRLPTFSLGPVNNELAITRLCRSPYNLCFDLETLIGFSRYRLLKHDDIGVVELSRLVLSTDPFNTDILPFYLAALFHQQDAAELLVVAHRLTTRIPHRAIAWYAAGLHALVTTGHSLSALSASAVAAADATVLAGHAAATGLGRDPLGAGGPGTDAGAGAGGGILTAGPGSASAGAGGGGGGAAVALDHFRRARDLDANFAAVWVAIGHVFSSGGDADRARRAYGCAAVIQRGSHEAWLHAGAASLHLGDLVRARRAISFALASAPGPSGPVAGLDPRVAPLAENAALPGSLLARAPSLAASPPWAGDFTALNEAAVLATADHDLDKAEAYSQAATQAATACGANRLSAASCWLNLGHILRLKGEYHRARAALEQALLLNPRHARAHACLGLVCQKLGLPAAAAASYHRALAYRPDSLGGTTGGMGAVSAGAASSVGWSIAGFGDLGYSPAAVCLSRAGGIAPHSLAAEWSTIGSFAEIAAEEVCAAAEGKLLHAATQGRPMAAPAPRDSLAAAAAAVSGTSSWQDWSADRSQTLLGSLRHQALGRAEK</sequence>
<reference evidence="9" key="1">
    <citation type="submission" date="2013-04" db="EMBL/GenBank/DDBJ databases">
        <title>The Genome Sequence of Fonticula alba ATCC 38817.</title>
        <authorList>
            <consortium name="The Broad Institute Genomics Platform"/>
            <person name="Russ C."/>
            <person name="Cuomo C."/>
            <person name="Burger G."/>
            <person name="Gray M.W."/>
            <person name="Holland P.W.H."/>
            <person name="King N."/>
            <person name="Lang F.B.F."/>
            <person name="Roger A.J."/>
            <person name="Ruiz-Trillo I."/>
            <person name="Brown M."/>
            <person name="Walker B."/>
            <person name="Young S."/>
            <person name="Zeng Q."/>
            <person name="Gargeya S."/>
            <person name="Fitzgerald M."/>
            <person name="Haas B."/>
            <person name="Abouelleil A."/>
            <person name="Allen A.W."/>
            <person name="Alvarado L."/>
            <person name="Arachchi H.M."/>
            <person name="Berlin A.M."/>
            <person name="Chapman S.B."/>
            <person name="Gainer-Dewar J."/>
            <person name="Goldberg J."/>
            <person name="Griggs A."/>
            <person name="Gujja S."/>
            <person name="Hansen M."/>
            <person name="Howarth C."/>
            <person name="Imamovic A."/>
            <person name="Ireland A."/>
            <person name="Larimer J."/>
            <person name="McCowan C."/>
            <person name="Murphy C."/>
            <person name="Pearson M."/>
            <person name="Poon T.W."/>
            <person name="Priest M."/>
            <person name="Roberts A."/>
            <person name="Saif S."/>
            <person name="Shea T."/>
            <person name="Sisk P."/>
            <person name="Sykes S."/>
            <person name="Wortman J."/>
            <person name="Nusbaum C."/>
            <person name="Birren B."/>
        </authorList>
    </citation>
    <scope>NUCLEOTIDE SEQUENCE [LARGE SCALE GENOMIC DNA]</scope>
    <source>
        <strain evidence="9">ATCC 38817</strain>
    </source>
</reference>
<dbReference type="InterPro" id="IPR011990">
    <property type="entry name" value="TPR-like_helical_dom_sf"/>
</dbReference>
<evidence type="ECO:0000313" key="10">
    <source>
        <dbReference type="Proteomes" id="UP000030693"/>
    </source>
</evidence>
<dbReference type="SUPFAM" id="SSF48452">
    <property type="entry name" value="TPR-like"/>
    <property type="match status" value="3"/>
</dbReference>
<keyword evidence="4" id="KW-0833">Ubl conjugation pathway</keyword>
<keyword evidence="10" id="KW-1185">Reference proteome</keyword>
<keyword evidence="2" id="KW-0677">Repeat</keyword>
<evidence type="ECO:0000256" key="7">
    <source>
        <dbReference type="PROSITE-ProRule" id="PRU00339"/>
    </source>
</evidence>
<dbReference type="GO" id="GO:0051301">
    <property type="term" value="P:cell division"/>
    <property type="evidence" value="ECO:0007669"/>
    <property type="project" value="UniProtKB-KW"/>
</dbReference>
<dbReference type="GO" id="GO:0005737">
    <property type="term" value="C:cytoplasm"/>
    <property type="evidence" value="ECO:0007669"/>
    <property type="project" value="TreeGrafter"/>
</dbReference>
<dbReference type="PROSITE" id="PS50005">
    <property type="entry name" value="TPR"/>
    <property type="match status" value="1"/>
</dbReference>
<dbReference type="Pfam" id="PF13414">
    <property type="entry name" value="TPR_11"/>
    <property type="match status" value="1"/>
</dbReference>
<evidence type="ECO:0000313" key="9">
    <source>
        <dbReference type="EMBL" id="KCV71365.1"/>
    </source>
</evidence>
<dbReference type="SMART" id="SM00028">
    <property type="entry name" value="TPR"/>
    <property type="match status" value="6"/>
</dbReference>
<dbReference type="GO" id="GO:0031145">
    <property type="term" value="P:anaphase-promoting complex-dependent catabolic process"/>
    <property type="evidence" value="ECO:0007669"/>
    <property type="project" value="TreeGrafter"/>
</dbReference>
<feature type="region of interest" description="Disordered" evidence="8">
    <location>
        <begin position="50"/>
        <end position="116"/>
    </location>
</feature>
<keyword evidence="5 7" id="KW-0802">TPR repeat</keyword>
<evidence type="ECO:0000256" key="2">
    <source>
        <dbReference type="ARBA" id="ARBA00022737"/>
    </source>
</evidence>
<evidence type="ECO:0000256" key="1">
    <source>
        <dbReference type="ARBA" id="ARBA00022618"/>
    </source>
</evidence>
<dbReference type="STRING" id="691883.A0A058ZAI1"/>
<feature type="region of interest" description="Disordered" evidence="8">
    <location>
        <begin position="137"/>
        <end position="156"/>
    </location>
</feature>
<evidence type="ECO:0000256" key="3">
    <source>
        <dbReference type="ARBA" id="ARBA00022776"/>
    </source>
</evidence>
<accession>A0A058ZAI1</accession>
<dbReference type="EMBL" id="KB932203">
    <property type="protein sequence ID" value="KCV71365.1"/>
    <property type="molecule type" value="Genomic_DNA"/>
</dbReference>
<dbReference type="GO" id="GO:0016567">
    <property type="term" value="P:protein ubiquitination"/>
    <property type="evidence" value="ECO:0007669"/>
    <property type="project" value="TreeGrafter"/>
</dbReference>
<protein>
    <submittedName>
        <fullName evidence="9">Uncharacterized protein</fullName>
    </submittedName>
</protein>
<evidence type="ECO:0000256" key="5">
    <source>
        <dbReference type="ARBA" id="ARBA00022803"/>
    </source>
</evidence>
<evidence type="ECO:0000256" key="8">
    <source>
        <dbReference type="SAM" id="MobiDB-lite"/>
    </source>
</evidence>
<dbReference type="OrthoDB" id="10006270at2759"/>
<dbReference type="GO" id="GO:0005680">
    <property type="term" value="C:anaphase-promoting complex"/>
    <property type="evidence" value="ECO:0007669"/>
    <property type="project" value="TreeGrafter"/>
</dbReference>
<dbReference type="InterPro" id="IPR019734">
    <property type="entry name" value="TPR_rpt"/>
</dbReference>
<keyword evidence="6" id="KW-0131">Cell cycle</keyword>
<dbReference type="eggNOG" id="KOG1173">
    <property type="taxonomic scope" value="Eukaryota"/>
</dbReference>
<dbReference type="PANTHER" id="PTHR12558">
    <property type="entry name" value="CELL DIVISION CYCLE 16,23,27"/>
    <property type="match status" value="1"/>
</dbReference>
<proteinExistence type="predicted"/>
<organism evidence="9">
    <name type="scientific">Fonticula alba</name>
    <name type="common">Slime mold</name>
    <dbReference type="NCBI Taxonomy" id="691883"/>
    <lineage>
        <taxon>Eukaryota</taxon>
        <taxon>Rotosphaerida</taxon>
        <taxon>Fonticulaceae</taxon>
        <taxon>Fonticula</taxon>
    </lineage>
</organism>
<dbReference type="RefSeq" id="XP_009494488.1">
    <property type="nucleotide sequence ID" value="XM_009496213.1"/>
</dbReference>
<name>A0A058ZAI1_FONAL</name>
<dbReference type="Proteomes" id="UP000030693">
    <property type="component" value="Unassembled WGS sequence"/>
</dbReference>
<keyword evidence="1" id="KW-0132">Cell division</keyword>
<evidence type="ECO:0000256" key="6">
    <source>
        <dbReference type="ARBA" id="ARBA00023306"/>
    </source>
</evidence>
<dbReference type="PANTHER" id="PTHR12558:SF9">
    <property type="entry name" value="CELL DIVISION CYCLE PROTEIN 16 HOMOLOG"/>
    <property type="match status" value="1"/>
</dbReference>